<dbReference type="InterPro" id="IPR039672">
    <property type="entry name" value="MFS_2"/>
</dbReference>
<dbReference type="SUPFAM" id="SSF103473">
    <property type="entry name" value="MFS general substrate transporter"/>
    <property type="match status" value="1"/>
</dbReference>
<dbReference type="EMBL" id="DWYG01000106">
    <property type="protein sequence ID" value="HJB42115.1"/>
    <property type="molecule type" value="Genomic_DNA"/>
</dbReference>
<feature type="transmembrane region" description="Helical" evidence="1">
    <location>
        <begin position="122"/>
        <end position="143"/>
    </location>
</feature>
<dbReference type="Gene3D" id="1.20.1250.20">
    <property type="entry name" value="MFS general substrate transporter like domains"/>
    <property type="match status" value="1"/>
</dbReference>
<gene>
    <name evidence="2" type="ORF">H9945_06415</name>
</gene>
<evidence type="ECO:0000313" key="2">
    <source>
        <dbReference type="EMBL" id="HJB42115.1"/>
    </source>
</evidence>
<proteinExistence type="predicted"/>
<dbReference type="AlphaFoldDB" id="A0A9D2M780"/>
<dbReference type="InterPro" id="IPR036259">
    <property type="entry name" value="MFS_trans_sf"/>
</dbReference>
<accession>A0A9D2M780</accession>
<dbReference type="Proteomes" id="UP000886803">
    <property type="component" value="Unassembled WGS sequence"/>
</dbReference>
<dbReference type="PANTHER" id="PTHR11328">
    <property type="entry name" value="MAJOR FACILITATOR SUPERFAMILY DOMAIN-CONTAINING PROTEIN"/>
    <property type="match status" value="1"/>
</dbReference>
<feature type="transmembrane region" description="Helical" evidence="1">
    <location>
        <begin position="433"/>
        <end position="454"/>
    </location>
</feature>
<dbReference type="PANTHER" id="PTHR11328:SF24">
    <property type="entry name" value="MAJOR FACILITATOR SUPERFAMILY (MFS) PROFILE DOMAIN-CONTAINING PROTEIN"/>
    <property type="match status" value="1"/>
</dbReference>
<evidence type="ECO:0000256" key="1">
    <source>
        <dbReference type="SAM" id="Phobius"/>
    </source>
</evidence>
<feature type="transmembrane region" description="Helical" evidence="1">
    <location>
        <begin position="295"/>
        <end position="318"/>
    </location>
</feature>
<reference evidence="2" key="2">
    <citation type="submission" date="2021-04" db="EMBL/GenBank/DDBJ databases">
        <authorList>
            <person name="Gilroy R."/>
        </authorList>
    </citation>
    <scope>NUCLEOTIDE SEQUENCE</scope>
    <source>
        <strain evidence="2">ChiBcec8-13705</strain>
    </source>
</reference>
<name>A0A9D2M780_9FIRM</name>
<organism evidence="2 3">
    <name type="scientific">Candidatus Gemmiger avicola</name>
    <dbReference type="NCBI Taxonomy" id="2838605"/>
    <lineage>
        <taxon>Bacteria</taxon>
        <taxon>Bacillati</taxon>
        <taxon>Bacillota</taxon>
        <taxon>Clostridia</taxon>
        <taxon>Eubacteriales</taxon>
        <taxon>Gemmiger</taxon>
    </lineage>
</organism>
<protein>
    <submittedName>
        <fullName evidence="2">MFS transporter</fullName>
    </submittedName>
</protein>
<dbReference type="GO" id="GO:0015293">
    <property type="term" value="F:symporter activity"/>
    <property type="evidence" value="ECO:0007669"/>
    <property type="project" value="InterPro"/>
</dbReference>
<dbReference type="GO" id="GO:0008643">
    <property type="term" value="P:carbohydrate transport"/>
    <property type="evidence" value="ECO:0007669"/>
    <property type="project" value="InterPro"/>
</dbReference>
<feature type="transmembrane region" description="Helical" evidence="1">
    <location>
        <begin position="403"/>
        <end position="421"/>
    </location>
</feature>
<keyword evidence="1" id="KW-1133">Transmembrane helix</keyword>
<comment type="caution">
    <text evidence="2">The sequence shown here is derived from an EMBL/GenBank/DDBJ whole genome shotgun (WGS) entry which is preliminary data.</text>
</comment>
<keyword evidence="1" id="KW-0812">Transmembrane</keyword>
<evidence type="ECO:0000313" key="3">
    <source>
        <dbReference type="Proteomes" id="UP000886803"/>
    </source>
</evidence>
<sequence length="485" mass="53230">MSDANVQAKTKPAWDPADVHATKLPPLFSLRWTSRSLSMAIANIVLMQLTFYLTDIQGLDPVIIGGLMLAAKIFDAFSDLVASYIEDHTHTRWGKARPYELCIIPVWVTIVILFSTPDMSDFGKYVYIFVTYVLLSGVFMTFLNTQDSTYLRRSLRGGSRISKVLSRKGVLQMLLSGLGHAALPQLIVLWGEEPGGWTKITLVYAIPMTIIGLIRCLTIKELPEEVLNATQSQKELDKAARKAAEPKIDLKTSIKTLFSNRYMWMVAGMVMVCHFAINVVSAVNTHFFKYVVGDIGFMSYVSIIGLLPTFLVLLMPVAIKKIGAMGFIRIGLIVAFVGYGIVGLFSHILPLVIVGQVMGSMGTGLFTTFSSFFVIQCMSYGEWKTGYKLEAMMDAMPSFANKIAQGLSATIAGFGLAAVGFDSTLETQSAFTQGGLTVMVSLVPILFVAIALVLSQMYRKLDKNIMKVDEDLAAGIHADTSNLKL</sequence>
<feature type="transmembrane region" description="Helical" evidence="1">
    <location>
        <begin position="262"/>
        <end position="283"/>
    </location>
</feature>
<feature type="transmembrane region" description="Helical" evidence="1">
    <location>
        <begin position="330"/>
        <end position="353"/>
    </location>
</feature>
<dbReference type="GO" id="GO:0005886">
    <property type="term" value="C:plasma membrane"/>
    <property type="evidence" value="ECO:0007669"/>
    <property type="project" value="TreeGrafter"/>
</dbReference>
<dbReference type="Pfam" id="PF13347">
    <property type="entry name" value="MFS_2"/>
    <property type="match status" value="1"/>
</dbReference>
<feature type="transmembrane region" description="Helical" evidence="1">
    <location>
        <begin position="97"/>
        <end position="116"/>
    </location>
</feature>
<keyword evidence="1" id="KW-0472">Membrane</keyword>
<reference evidence="2" key="1">
    <citation type="journal article" date="2021" name="PeerJ">
        <title>Extensive microbial diversity within the chicken gut microbiome revealed by metagenomics and culture.</title>
        <authorList>
            <person name="Gilroy R."/>
            <person name="Ravi A."/>
            <person name="Getino M."/>
            <person name="Pursley I."/>
            <person name="Horton D.L."/>
            <person name="Alikhan N.F."/>
            <person name="Baker D."/>
            <person name="Gharbi K."/>
            <person name="Hall N."/>
            <person name="Watson M."/>
            <person name="Adriaenssens E.M."/>
            <person name="Foster-Nyarko E."/>
            <person name="Jarju S."/>
            <person name="Secka A."/>
            <person name="Antonio M."/>
            <person name="Oren A."/>
            <person name="Chaudhuri R.R."/>
            <person name="La Ragione R."/>
            <person name="Hildebrand F."/>
            <person name="Pallen M.J."/>
        </authorList>
    </citation>
    <scope>NUCLEOTIDE SEQUENCE</scope>
    <source>
        <strain evidence="2">ChiBcec8-13705</strain>
    </source>
</reference>